<evidence type="ECO:0000313" key="2">
    <source>
        <dbReference type="EMBL" id="KKA25099.1"/>
    </source>
</evidence>
<name>A0A0F4Z3J2_RASE3</name>
<feature type="region of interest" description="Disordered" evidence="1">
    <location>
        <begin position="113"/>
        <end position="201"/>
    </location>
</feature>
<feature type="compositionally biased region" description="Pro residues" evidence="1">
    <location>
        <begin position="307"/>
        <end position="321"/>
    </location>
</feature>
<feature type="region of interest" description="Disordered" evidence="1">
    <location>
        <begin position="298"/>
        <end position="341"/>
    </location>
</feature>
<dbReference type="GeneID" id="25312927"/>
<dbReference type="Proteomes" id="UP000053958">
    <property type="component" value="Unassembled WGS sequence"/>
</dbReference>
<dbReference type="AlphaFoldDB" id="A0A0F4Z3J2"/>
<accession>A0A0F4Z3J2</accession>
<protein>
    <recommendedName>
        <fullName evidence="4">Myb-like domain-containing protein</fullName>
    </recommendedName>
</protein>
<sequence length="341" mass="38421">MSYPLGNSGQPERMENYLESVDPHWAGAETSPFVGEVSHPYTTAHGSAAALTPISVADSSFLPPRPSPVLSHHSQEYQYPAIDDSVARHGLGITTPYQGQFVQATPFEFGYPPGAAEFGGYGSEHGLDSPQPPRSKRPRRPTRTTPPMRYSPVRILPHPAGLQRLEQERRQSQGNDSPQREPQRPRASGRGRRDPQAEEEDAYVESLRQQNLSWKVVAEMFRERFNKESTEARLQMRMLRRRKSAAAWHEADIPLLLEAHEYWQNEKYKIIAAKLQELGATRTYTEQQCESQLRILLAGGTEEETNIPPPPPPPPLPPPSQSPDSQRPAKRKRTLEVTEDQ</sequence>
<feature type="compositionally biased region" description="Low complexity" evidence="1">
    <location>
        <begin position="143"/>
        <end position="152"/>
    </location>
</feature>
<evidence type="ECO:0000256" key="1">
    <source>
        <dbReference type="SAM" id="MobiDB-lite"/>
    </source>
</evidence>
<keyword evidence="3" id="KW-1185">Reference proteome</keyword>
<gene>
    <name evidence="2" type="ORF">T310_0873</name>
</gene>
<dbReference type="STRING" id="1408163.A0A0F4Z3J2"/>
<dbReference type="RefSeq" id="XP_013331711.1">
    <property type="nucleotide sequence ID" value="XM_013476257.1"/>
</dbReference>
<dbReference type="OrthoDB" id="5421421at2759"/>
<evidence type="ECO:0000313" key="3">
    <source>
        <dbReference type="Proteomes" id="UP000053958"/>
    </source>
</evidence>
<comment type="caution">
    <text evidence="2">The sequence shown here is derived from an EMBL/GenBank/DDBJ whole genome shotgun (WGS) entry which is preliminary data.</text>
</comment>
<dbReference type="EMBL" id="LASV01000037">
    <property type="protein sequence ID" value="KKA25099.1"/>
    <property type="molecule type" value="Genomic_DNA"/>
</dbReference>
<proteinExistence type="predicted"/>
<organism evidence="2 3">
    <name type="scientific">Rasamsonia emersonii (strain ATCC 16479 / CBS 393.64 / IMI 116815)</name>
    <dbReference type="NCBI Taxonomy" id="1408163"/>
    <lineage>
        <taxon>Eukaryota</taxon>
        <taxon>Fungi</taxon>
        <taxon>Dikarya</taxon>
        <taxon>Ascomycota</taxon>
        <taxon>Pezizomycotina</taxon>
        <taxon>Eurotiomycetes</taxon>
        <taxon>Eurotiomycetidae</taxon>
        <taxon>Eurotiales</taxon>
        <taxon>Trichocomaceae</taxon>
        <taxon>Rasamsonia</taxon>
    </lineage>
</organism>
<reference evidence="2 3" key="1">
    <citation type="submission" date="2015-04" db="EMBL/GenBank/DDBJ databases">
        <authorList>
            <person name="Heijne W.H."/>
            <person name="Fedorova N.D."/>
            <person name="Nierman W.C."/>
            <person name="Vollebregt A.W."/>
            <person name="Zhao Z."/>
            <person name="Wu L."/>
            <person name="Kumar M."/>
            <person name="Stam H."/>
            <person name="van den Berg M.A."/>
            <person name="Pel H.J."/>
        </authorList>
    </citation>
    <scope>NUCLEOTIDE SEQUENCE [LARGE SCALE GENOMIC DNA]</scope>
    <source>
        <strain evidence="2 3">CBS 393.64</strain>
    </source>
</reference>
<evidence type="ECO:0008006" key="4">
    <source>
        <dbReference type="Google" id="ProtNLM"/>
    </source>
</evidence>